<dbReference type="Proteomes" id="UP000011721">
    <property type="component" value="Chromosome"/>
</dbReference>
<dbReference type="RefSeq" id="WP_015403736.1">
    <property type="nucleotide sequence ID" value="NC_020304.1"/>
</dbReference>
<dbReference type="EMBL" id="CP003985">
    <property type="protein sequence ID" value="AGF78045.1"/>
    <property type="molecule type" value="Genomic_DNA"/>
</dbReference>
<dbReference type="HOGENOM" id="CLU_2989309_0_0_7"/>
<protein>
    <submittedName>
        <fullName evidence="1">Uncharacterized protein</fullName>
    </submittedName>
</protein>
<dbReference type="OrthoDB" id="9807874at2"/>
<dbReference type="KEGG" id="dsf:UWK_01485"/>
<reference evidence="2" key="1">
    <citation type="journal article" date="2013" name="Stand. Genomic Sci.">
        <title>Complete genome sequence of Desulfocapsa sulfexigens, a marine deltaproteobacterium specialized in disproportionating inorganic sulfur compounds.</title>
        <authorList>
            <person name="Finster K.W."/>
            <person name="Kjeldsen K.U."/>
            <person name="Kube M."/>
            <person name="Reinhardt R."/>
            <person name="Mussmann M."/>
            <person name="Amann R."/>
            <person name="Schreiber L."/>
        </authorList>
    </citation>
    <scope>NUCLEOTIDE SEQUENCE [LARGE SCALE GENOMIC DNA]</scope>
    <source>
        <strain evidence="2">DSM 10523 / SB164P1</strain>
    </source>
</reference>
<evidence type="ECO:0000313" key="1">
    <source>
        <dbReference type="EMBL" id="AGF78045.1"/>
    </source>
</evidence>
<accession>M1PEB8</accession>
<evidence type="ECO:0000313" key="2">
    <source>
        <dbReference type="Proteomes" id="UP000011721"/>
    </source>
</evidence>
<proteinExistence type="predicted"/>
<name>M1PEB8_DESSD</name>
<dbReference type="SUPFAM" id="SSF57903">
    <property type="entry name" value="FYVE/PHD zinc finger"/>
    <property type="match status" value="1"/>
</dbReference>
<gene>
    <name evidence="1" type="ordered locus">UWK_01485</name>
</gene>
<dbReference type="AlphaFoldDB" id="M1PEB8"/>
<organism evidence="1 2">
    <name type="scientific">Desulfocapsa sulfexigens (strain DSM 10523 / SB164P1)</name>
    <dbReference type="NCBI Taxonomy" id="1167006"/>
    <lineage>
        <taxon>Bacteria</taxon>
        <taxon>Pseudomonadati</taxon>
        <taxon>Thermodesulfobacteriota</taxon>
        <taxon>Desulfobulbia</taxon>
        <taxon>Desulfobulbales</taxon>
        <taxon>Desulfocapsaceae</taxon>
        <taxon>Desulfocapsa</taxon>
    </lineage>
</organism>
<dbReference type="InterPro" id="IPR011011">
    <property type="entry name" value="Znf_FYVE_PHD"/>
</dbReference>
<sequence>MTKETTRCQICEKEVKPSSLNACRSCGKKFCPECKSESTDQKYCRDCVGMSGVVTHK</sequence>
<keyword evidence="2" id="KW-1185">Reference proteome</keyword>
<dbReference type="STRING" id="1167006.UWK_01485"/>